<comment type="catalytic activity">
    <reaction evidence="4">
        <text>O-phospho-L-seryl-[protein] + H2O = L-seryl-[protein] + phosphate</text>
        <dbReference type="Rhea" id="RHEA:20629"/>
        <dbReference type="Rhea" id="RHEA-COMP:9863"/>
        <dbReference type="Rhea" id="RHEA-COMP:11604"/>
        <dbReference type="ChEBI" id="CHEBI:15377"/>
        <dbReference type="ChEBI" id="CHEBI:29999"/>
        <dbReference type="ChEBI" id="CHEBI:43474"/>
        <dbReference type="ChEBI" id="CHEBI:83421"/>
        <dbReference type="EC" id="3.1.3.16"/>
    </reaction>
</comment>
<dbReference type="PANTHER" id="PTHR45682:SF19">
    <property type="entry name" value="DUAL SPECIFICITY PROTEIN PHOSPHATASE 3-LIKE ISOFORM X2"/>
    <property type="match status" value="1"/>
</dbReference>
<keyword evidence="2" id="KW-0378">Hydrolase</keyword>
<dbReference type="PRINTS" id="PR01909">
    <property type="entry name" value="ADSPHPHTASEA"/>
</dbReference>
<dbReference type="InterPro" id="IPR000340">
    <property type="entry name" value="Dual-sp_phosphatase_cat-dom"/>
</dbReference>
<reference evidence="9 10" key="1">
    <citation type="submission" date="2022-01" db="EMBL/GenBank/DDBJ databases">
        <title>A high-quality chromosome-level genome assembly of rohu carp, Labeo rohita.</title>
        <authorList>
            <person name="Arick M.A. II"/>
            <person name="Hsu C.-Y."/>
            <person name="Magbanua Z."/>
            <person name="Pechanova O."/>
            <person name="Grover C."/>
            <person name="Miller E."/>
            <person name="Thrash A."/>
            <person name="Ezzel L."/>
            <person name="Alam S."/>
            <person name="Benzie J."/>
            <person name="Hamilton M."/>
            <person name="Karsi A."/>
            <person name="Lawrence M.L."/>
            <person name="Peterson D.G."/>
        </authorList>
    </citation>
    <scope>NUCLEOTIDE SEQUENCE [LARGE SCALE GENOMIC DNA]</scope>
    <source>
        <strain evidence="10">BAU-BD-2019</strain>
        <tissue evidence="9">Blood</tissue>
    </source>
</reference>
<evidence type="ECO:0000256" key="3">
    <source>
        <dbReference type="ARBA" id="ARBA00022912"/>
    </source>
</evidence>
<evidence type="ECO:0000256" key="4">
    <source>
        <dbReference type="ARBA" id="ARBA00047761"/>
    </source>
</evidence>
<dbReference type="Gene3D" id="3.90.190.10">
    <property type="entry name" value="Protein tyrosine phosphatase superfamily"/>
    <property type="match status" value="2"/>
</dbReference>
<feature type="domain" description="Tyrosine-protein phosphatase" evidence="7">
    <location>
        <begin position="162"/>
        <end position="315"/>
    </location>
</feature>
<gene>
    <name evidence="9" type="ORF">H4Q32_028475</name>
</gene>
<dbReference type="PANTHER" id="PTHR45682">
    <property type="entry name" value="AGAP008228-PA"/>
    <property type="match status" value="1"/>
</dbReference>
<evidence type="ECO:0000313" key="10">
    <source>
        <dbReference type="Proteomes" id="UP000830375"/>
    </source>
</evidence>
<dbReference type="SMART" id="SM00195">
    <property type="entry name" value="DSPc"/>
    <property type="match status" value="2"/>
</dbReference>
<evidence type="ECO:0000259" key="8">
    <source>
        <dbReference type="PROSITE" id="PS50056"/>
    </source>
</evidence>
<evidence type="ECO:0000313" key="9">
    <source>
        <dbReference type="EMBL" id="KAI2643989.1"/>
    </source>
</evidence>
<dbReference type="EMBL" id="JACTAM010002672">
    <property type="protein sequence ID" value="KAI2643989.1"/>
    <property type="molecule type" value="Genomic_DNA"/>
</dbReference>
<name>A0ABQ8KZU2_LABRO</name>
<dbReference type="Proteomes" id="UP000830375">
    <property type="component" value="Unassembled WGS sequence"/>
</dbReference>
<comment type="catalytic activity">
    <reaction evidence="5">
        <text>O-phospho-L-threonyl-[protein] + H2O = L-threonyl-[protein] + phosphate</text>
        <dbReference type="Rhea" id="RHEA:47004"/>
        <dbReference type="Rhea" id="RHEA-COMP:11060"/>
        <dbReference type="Rhea" id="RHEA-COMP:11605"/>
        <dbReference type="ChEBI" id="CHEBI:15377"/>
        <dbReference type="ChEBI" id="CHEBI:30013"/>
        <dbReference type="ChEBI" id="CHEBI:43474"/>
        <dbReference type="ChEBI" id="CHEBI:61977"/>
        <dbReference type="EC" id="3.1.3.16"/>
    </reaction>
</comment>
<evidence type="ECO:0000256" key="5">
    <source>
        <dbReference type="ARBA" id="ARBA00048336"/>
    </source>
</evidence>
<organism evidence="9 10">
    <name type="scientific">Labeo rohita</name>
    <name type="common">Indian major carp</name>
    <name type="synonym">Cyprinus rohita</name>
    <dbReference type="NCBI Taxonomy" id="84645"/>
    <lineage>
        <taxon>Eukaryota</taxon>
        <taxon>Metazoa</taxon>
        <taxon>Chordata</taxon>
        <taxon>Craniata</taxon>
        <taxon>Vertebrata</taxon>
        <taxon>Euteleostomi</taxon>
        <taxon>Actinopterygii</taxon>
        <taxon>Neopterygii</taxon>
        <taxon>Teleostei</taxon>
        <taxon>Ostariophysi</taxon>
        <taxon>Cypriniformes</taxon>
        <taxon>Cyprinidae</taxon>
        <taxon>Labeoninae</taxon>
        <taxon>Labeonini</taxon>
        <taxon>Labeo</taxon>
    </lineage>
</organism>
<proteinExistence type="inferred from homology"/>
<dbReference type="InterPro" id="IPR029021">
    <property type="entry name" value="Prot-tyrosine_phosphatase-like"/>
</dbReference>
<sequence>MKRSADLTEPAGGSSGKDQADMNVSPETTERNKTGKTKVRKINKICAFFRRKWKAVKKTFQRNRVEPIGVSAEPDPESSNCPKPEPQVDLDDVEQSCVPGPSDPESETDVDLVDTEQTSVPDPSCCETESEAETELSMLQMYIRQHVIQLLDRLDKCILYWTPVSEVWPNVFIGNEPTAMNRVKLEKMGVTHILNAMASREDLEGEINTREEYYSDMNITYCGVAALDVSWFDISKYFFPAAEFIHQALSKPENKVLVHCRQGVSRSSTLFLAYLMIHHDMTVEDAIDRVIRKRQIQPNIGFLNQLTLLNLNLLRQRKLQSRKEFNIENIAMLVPVSESQVTLKKHIGRIMIHVMQLLQKCTLDWTPVTEVWPNVFIANEKAAMDRVRLKEMGVTHILNAAAVKKSLKVLLGKPSKEDLLEKVNTGAKYYKGMNITYYGVPVMDDHLFDISKYFFPAAKFIHKALSKPKNKVLLHCSDGVRCSPALFWYVSENDSAKKKKKKKLNKFKN</sequence>
<comment type="similarity">
    <text evidence="1">Belongs to the protein-tyrosine phosphatase family. Non-receptor class dual specificity subfamily.</text>
</comment>
<dbReference type="CDD" id="cd14515">
    <property type="entry name" value="DUSP3-like"/>
    <property type="match status" value="1"/>
</dbReference>
<comment type="caution">
    <text evidence="9">The sequence shown here is derived from an EMBL/GenBank/DDBJ whole genome shotgun (WGS) entry which is preliminary data.</text>
</comment>
<evidence type="ECO:0000256" key="2">
    <source>
        <dbReference type="ARBA" id="ARBA00022801"/>
    </source>
</evidence>
<dbReference type="InterPro" id="IPR020422">
    <property type="entry name" value="TYR_PHOSPHATASE_DUAL_dom"/>
</dbReference>
<dbReference type="PROSITE" id="PS50056">
    <property type="entry name" value="TYR_PHOSPHATASE_2"/>
    <property type="match status" value="1"/>
</dbReference>
<feature type="compositionally biased region" description="Acidic residues" evidence="6">
    <location>
        <begin position="104"/>
        <end position="114"/>
    </location>
</feature>
<feature type="region of interest" description="Disordered" evidence="6">
    <location>
        <begin position="67"/>
        <end position="126"/>
    </location>
</feature>
<protein>
    <submittedName>
        <fullName evidence="9">Dual specificity phosphatase 29</fullName>
    </submittedName>
</protein>
<accession>A0ABQ8KZU2</accession>
<keyword evidence="10" id="KW-1185">Reference proteome</keyword>
<keyword evidence="3" id="KW-0904">Protein phosphatase</keyword>
<dbReference type="InterPro" id="IPR020405">
    <property type="entry name" value="Atypical_DUSP_subfamA"/>
</dbReference>
<dbReference type="PROSITE" id="PS50054">
    <property type="entry name" value="TYR_PHOSPHATASE_DUAL"/>
    <property type="match status" value="1"/>
</dbReference>
<dbReference type="Pfam" id="PF00782">
    <property type="entry name" value="DSPc"/>
    <property type="match status" value="2"/>
</dbReference>
<dbReference type="PRINTS" id="PR01908">
    <property type="entry name" value="ADSPHPHTASE"/>
</dbReference>
<evidence type="ECO:0000256" key="1">
    <source>
        <dbReference type="ARBA" id="ARBA00008601"/>
    </source>
</evidence>
<feature type="region of interest" description="Disordered" evidence="6">
    <location>
        <begin position="1"/>
        <end position="37"/>
    </location>
</feature>
<dbReference type="SUPFAM" id="SSF52799">
    <property type="entry name" value="(Phosphotyrosine protein) phosphatases II"/>
    <property type="match status" value="2"/>
</dbReference>
<evidence type="ECO:0000256" key="6">
    <source>
        <dbReference type="SAM" id="MobiDB-lite"/>
    </source>
</evidence>
<feature type="domain" description="Tyrosine specific protein phosphatases" evidence="8">
    <location>
        <begin position="236"/>
        <end position="294"/>
    </location>
</feature>
<evidence type="ECO:0000259" key="7">
    <source>
        <dbReference type="PROSITE" id="PS50054"/>
    </source>
</evidence>
<dbReference type="InterPro" id="IPR016130">
    <property type="entry name" value="Tyr_Pase_AS"/>
</dbReference>
<dbReference type="InterPro" id="IPR000387">
    <property type="entry name" value="Tyr_Pase_dom"/>
</dbReference>
<dbReference type="PROSITE" id="PS00383">
    <property type="entry name" value="TYR_PHOSPHATASE_1"/>
    <property type="match status" value="1"/>
</dbReference>